<dbReference type="InterPro" id="IPR021401">
    <property type="entry name" value="DUF3040"/>
</dbReference>
<evidence type="ECO:0000256" key="1">
    <source>
        <dbReference type="SAM" id="Phobius"/>
    </source>
</evidence>
<keyword evidence="3" id="KW-1185">Reference proteome</keyword>
<organism evidence="2 3">
    <name type="scientific">Streptomyces chengmaiensis</name>
    <dbReference type="NCBI Taxonomy" id="3040919"/>
    <lineage>
        <taxon>Bacteria</taxon>
        <taxon>Bacillati</taxon>
        <taxon>Actinomycetota</taxon>
        <taxon>Actinomycetes</taxon>
        <taxon>Kitasatosporales</taxon>
        <taxon>Streptomycetaceae</taxon>
        <taxon>Streptomyces</taxon>
    </lineage>
</organism>
<dbReference type="EMBL" id="JARWBG010000016">
    <property type="protein sequence ID" value="MDH2390241.1"/>
    <property type="molecule type" value="Genomic_DNA"/>
</dbReference>
<keyword evidence="1" id="KW-1133">Transmembrane helix</keyword>
<evidence type="ECO:0000313" key="3">
    <source>
        <dbReference type="Proteomes" id="UP001223144"/>
    </source>
</evidence>
<name>A0ABT6HPI1_9ACTN</name>
<keyword evidence="1" id="KW-0812">Transmembrane</keyword>
<protein>
    <submittedName>
        <fullName evidence="2">DUF3040 domain-containing protein</fullName>
    </submittedName>
</protein>
<reference evidence="2 3" key="1">
    <citation type="submission" date="2023-04" db="EMBL/GenBank/DDBJ databases">
        <title>Streptomyces chengmaiensis sp. nov. isolated from the stem of mangrove plant in Hainan.</title>
        <authorList>
            <person name="Huang X."/>
            <person name="Zhou S."/>
            <person name="Chu X."/>
            <person name="Xie Y."/>
            <person name="Lin Y."/>
        </authorList>
    </citation>
    <scope>NUCLEOTIDE SEQUENCE [LARGE SCALE GENOMIC DNA]</scope>
    <source>
        <strain evidence="2 3">HNM0663</strain>
    </source>
</reference>
<proteinExistence type="predicted"/>
<evidence type="ECO:0000313" key="2">
    <source>
        <dbReference type="EMBL" id="MDH2390241.1"/>
    </source>
</evidence>
<gene>
    <name evidence="2" type="ORF">QCN29_15865</name>
</gene>
<feature type="transmembrane region" description="Helical" evidence="1">
    <location>
        <begin position="78"/>
        <end position="102"/>
    </location>
</feature>
<feature type="transmembrane region" description="Helical" evidence="1">
    <location>
        <begin position="53"/>
        <end position="72"/>
    </location>
</feature>
<comment type="caution">
    <text evidence="2">The sequence shown here is derived from an EMBL/GenBank/DDBJ whole genome shotgun (WGS) entry which is preliminary data.</text>
</comment>
<keyword evidence="1" id="KW-0472">Membrane</keyword>
<dbReference type="RefSeq" id="WP_279928711.1">
    <property type="nucleotide sequence ID" value="NZ_JARWBG010000016.1"/>
</dbReference>
<dbReference type="Pfam" id="PF11239">
    <property type="entry name" value="DUF3040"/>
    <property type="match status" value="1"/>
</dbReference>
<accession>A0ABT6HPI1</accession>
<dbReference type="Proteomes" id="UP001223144">
    <property type="component" value="Unassembled WGS sequence"/>
</dbReference>
<sequence>MDGTGFTDRERRILDEIETGLREDALLDRQLRTMGQTSAPLNQLRSALHRRRLAVAGWTLAAVSLVLLVFAVQTSAPALIWAFAAAYTLTLLCVLRGVILWSRRISARARARRR</sequence>